<feature type="region of interest" description="Disordered" evidence="1">
    <location>
        <begin position="1"/>
        <end position="23"/>
    </location>
</feature>
<sequence length="180" mass="20123">MKKKKIMTSRWKNDDDTSFCSDDGLEDPLENVLGEKEAGSIPSAIRMEEVTNPTSTELTTTVISTEKVFEESPQQVTTPKISYTSMVDPDEGTALTCVPLQMINGHSCAKIERIDVQKEVDYWASSVLCCIIGSNPPVDVVDGFVHRIWKDLDIDKVVLVRKGVYLVHFNNIEDKTTVLK</sequence>
<evidence type="ECO:0000313" key="3">
    <source>
        <dbReference type="Proteomes" id="UP001153076"/>
    </source>
</evidence>
<evidence type="ECO:0000256" key="1">
    <source>
        <dbReference type="SAM" id="MobiDB-lite"/>
    </source>
</evidence>
<dbReference type="Proteomes" id="UP001153076">
    <property type="component" value="Unassembled WGS sequence"/>
</dbReference>
<organism evidence="2 3">
    <name type="scientific">Carnegiea gigantea</name>
    <dbReference type="NCBI Taxonomy" id="171969"/>
    <lineage>
        <taxon>Eukaryota</taxon>
        <taxon>Viridiplantae</taxon>
        <taxon>Streptophyta</taxon>
        <taxon>Embryophyta</taxon>
        <taxon>Tracheophyta</taxon>
        <taxon>Spermatophyta</taxon>
        <taxon>Magnoliopsida</taxon>
        <taxon>eudicotyledons</taxon>
        <taxon>Gunneridae</taxon>
        <taxon>Pentapetalae</taxon>
        <taxon>Caryophyllales</taxon>
        <taxon>Cactineae</taxon>
        <taxon>Cactaceae</taxon>
        <taxon>Cactoideae</taxon>
        <taxon>Echinocereeae</taxon>
        <taxon>Carnegiea</taxon>
    </lineage>
</organism>
<dbReference type="AlphaFoldDB" id="A0A9Q1GN65"/>
<gene>
    <name evidence="2" type="ORF">Cgig2_023103</name>
</gene>
<dbReference type="PANTHER" id="PTHR33233">
    <property type="entry name" value="ENDONUCLEASE/EXONUCLEASE/PHOSPHATASE"/>
    <property type="match status" value="1"/>
</dbReference>
<accession>A0A9Q1GN65</accession>
<name>A0A9Q1GN65_9CARY</name>
<reference evidence="2" key="1">
    <citation type="submission" date="2022-04" db="EMBL/GenBank/DDBJ databases">
        <title>Carnegiea gigantea Genome sequencing and assembly v2.</title>
        <authorList>
            <person name="Copetti D."/>
            <person name="Sanderson M.J."/>
            <person name="Burquez A."/>
            <person name="Wojciechowski M.F."/>
        </authorList>
    </citation>
    <scope>NUCLEOTIDE SEQUENCE</scope>
    <source>
        <strain evidence="2">SGP5-SGP5p</strain>
        <tissue evidence="2">Aerial part</tissue>
    </source>
</reference>
<protein>
    <recommendedName>
        <fullName evidence="4">DUF4283 domain-containing protein</fullName>
    </recommendedName>
</protein>
<dbReference type="EMBL" id="JAKOGI010002326">
    <property type="protein sequence ID" value="KAJ8422244.1"/>
    <property type="molecule type" value="Genomic_DNA"/>
</dbReference>
<keyword evidence="3" id="KW-1185">Reference proteome</keyword>
<evidence type="ECO:0008006" key="4">
    <source>
        <dbReference type="Google" id="ProtNLM"/>
    </source>
</evidence>
<proteinExistence type="predicted"/>
<comment type="caution">
    <text evidence="2">The sequence shown here is derived from an EMBL/GenBank/DDBJ whole genome shotgun (WGS) entry which is preliminary data.</text>
</comment>
<dbReference type="PANTHER" id="PTHR33233:SF17">
    <property type="entry name" value="DUF4283 DOMAIN-CONTAINING PROTEIN"/>
    <property type="match status" value="1"/>
</dbReference>
<evidence type="ECO:0000313" key="2">
    <source>
        <dbReference type="EMBL" id="KAJ8422244.1"/>
    </source>
</evidence>